<gene>
    <name evidence="1" type="ORF">OKA104_LOCUS37709</name>
</gene>
<evidence type="ECO:0000313" key="1">
    <source>
        <dbReference type="EMBL" id="CAF4140234.1"/>
    </source>
</evidence>
<reference evidence="1" key="1">
    <citation type="submission" date="2021-02" db="EMBL/GenBank/DDBJ databases">
        <authorList>
            <person name="Nowell W R."/>
        </authorList>
    </citation>
    <scope>NUCLEOTIDE SEQUENCE</scope>
</reference>
<sequence length="124" mass="14530">DLVSHIDRVRQQFRAAKQARHMATEQKDTITIQLDWSENYKLKQARQEKVSECNCILLIVLRDSFLLASYYYEQHISILSGYVWKKDDCFSFVSISDDTNHRSEAAVQHLLDLFKSDVNTNMTN</sequence>
<comment type="caution">
    <text evidence="1">The sequence shown here is derived from an EMBL/GenBank/DDBJ whole genome shotgun (WGS) entry which is preliminary data.</text>
</comment>
<name>A0A819XF78_9BILA</name>
<dbReference type="Proteomes" id="UP000663881">
    <property type="component" value="Unassembled WGS sequence"/>
</dbReference>
<dbReference type="AlphaFoldDB" id="A0A819XF78"/>
<evidence type="ECO:0000313" key="2">
    <source>
        <dbReference type="Proteomes" id="UP000663881"/>
    </source>
</evidence>
<protein>
    <submittedName>
        <fullName evidence="1">Uncharacterized protein</fullName>
    </submittedName>
</protein>
<organism evidence="1 2">
    <name type="scientific">Adineta steineri</name>
    <dbReference type="NCBI Taxonomy" id="433720"/>
    <lineage>
        <taxon>Eukaryota</taxon>
        <taxon>Metazoa</taxon>
        <taxon>Spiralia</taxon>
        <taxon>Gnathifera</taxon>
        <taxon>Rotifera</taxon>
        <taxon>Eurotatoria</taxon>
        <taxon>Bdelloidea</taxon>
        <taxon>Adinetida</taxon>
        <taxon>Adinetidae</taxon>
        <taxon>Adineta</taxon>
    </lineage>
</organism>
<feature type="non-terminal residue" evidence="1">
    <location>
        <position position="1"/>
    </location>
</feature>
<proteinExistence type="predicted"/>
<accession>A0A819XF78</accession>
<dbReference type="EMBL" id="CAJOAY010006434">
    <property type="protein sequence ID" value="CAF4140234.1"/>
    <property type="molecule type" value="Genomic_DNA"/>
</dbReference>